<reference evidence="9 10" key="1">
    <citation type="submission" date="2016-07" db="EMBL/GenBank/DDBJ databases">
        <title>Enhancement of antibiotic productionsby engineered nitrateutilization in actinobacteria.</title>
        <authorList>
            <person name="Meng S.C."/>
        </authorList>
    </citation>
    <scope>NUCLEOTIDE SEQUENCE [LARGE SCALE GENOMIC DNA]</scope>
    <source>
        <strain evidence="9 10">NRRL 2936</strain>
    </source>
</reference>
<keyword evidence="3" id="KW-0805">Transcription regulation</keyword>
<keyword evidence="5" id="KW-0804">Transcription</keyword>
<dbReference type="InterPro" id="IPR013249">
    <property type="entry name" value="RNA_pol_sigma70_r4_t2"/>
</dbReference>
<feature type="compositionally biased region" description="Pro residues" evidence="6">
    <location>
        <begin position="97"/>
        <end position="107"/>
    </location>
</feature>
<proteinExistence type="inferred from homology"/>
<dbReference type="PANTHER" id="PTHR30173:SF43">
    <property type="entry name" value="ECF RNA POLYMERASE SIGMA FACTOR SIGI-RELATED"/>
    <property type="match status" value="1"/>
</dbReference>
<dbReference type="PATRIC" id="fig|1915.4.peg.4264"/>
<dbReference type="InterPro" id="IPR013325">
    <property type="entry name" value="RNA_pol_sigma_r2"/>
</dbReference>
<comment type="similarity">
    <text evidence="1">Belongs to the sigma-70 factor family. ECF subfamily.</text>
</comment>
<feature type="region of interest" description="Disordered" evidence="6">
    <location>
        <begin position="78"/>
        <end position="112"/>
    </location>
</feature>
<evidence type="ECO:0000256" key="3">
    <source>
        <dbReference type="ARBA" id="ARBA00023015"/>
    </source>
</evidence>
<dbReference type="SUPFAM" id="SSF88946">
    <property type="entry name" value="Sigma2 domain of RNA polymerase sigma factors"/>
    <property type="match status" value="1"/>
</dbReference>
<dbReference type="GO" id="GO:0006352">
    <property type="term" value="P:DNA-templated transcription initiation"/>
    <property type="evidence" value="ECO:0007669"/>
    <property type="project" value="InterPro"/>
</dbReference>
<evidence type="ECO:0000256" key="2">
    <source>
        <dbReference type="ARBA" id="ARBA00011344"/>
    </source>
</evidence>
<feature type="region of interest" description="Disordered" evidence="6">
    <location>
        <begin position="295"/>
        <end position="319"/>
    </location>
</feature>
<dbReference type="AlphaFoldDB" id="A0A1B1MC82"/>
<name>A0A1B1MC82_STRLN</name>
<keyword evidence="10" id="KW-1185">Reference proteome</keyword>
<keyword evidence="4" id="KW-0731">Sigma factor</keyword>
<dbReference type="PANTHER" id="PTHR30173">
    <property type="entry name" value="SIGMA 19 FACTOR"/>
    <property type="match status" value="1"/>
</dbReference>
<gene>
    <name evidence="9" type="ORF">SLINC_3873</name>
</gene>
<evidence type="ECO:0000256" key="1">
    <source>
        <dbReference type="ARBA" id="ARBA00010641"/>
    </source>
</evidence>
<evidence type="ECO:0000259" key="7">
    <source>
        <dbReference type="Pfam" id="PF04542"/>
    </source>
</evidence>
<organism evidence="9 10">
    <name type="scientific">Streptomyces lincolnensis</name>
    <dbReference type="NCBI Taxonomy" id="1915"/>
    <lineage>
        <taxon>Bacteria</taxon>
        <taxon>Bacillati</taxon>
        <taxon>Actinomycetota</taxon>
        <taxon>Actinomycetes</taxon>
        <taxon>Kitasatosporales</taxon>
        <taxon>Streptomycetaceae</taxon>
        <taxon>Streptomyces</taxon>
    </lineage>
</organism>
<dbReference type="InterPro" id="IPR014284">
    <property type="entry name" value="RNA_pol_sigma-70_dom"/>
</dbReference>
<evidence type="ECO:0000256" key="6">
    <source>
        <dbReference type="SAM" id="MobiDB-lite"/>
    </source>
</evidence>
<dbReference type="Proteomes" id="UP000092598">
    <property type="component" value="Chromosome"/>
</dbReference>
<evidence type="ECO:0000256" key="5">
    <source>
        <dbReference type="ARBA" id="ARBA00023163"/>
    </source>
</evidence>
<dbReference type="InterPro" id="IPR032710">
    <property type="entry name" value="NTF2-like_dom_sf"/>
</dbReference>
<feature type="compositionally biased region" description="Low complexity" evidence="6">
    <location>
        <begin position="297"/>
        <end position="311"/>
    </location>
</feature>
<dbReference type="NCBIfam" id="TIGR02937">
    <property type="entry name" value="sigma70-ECF"/>
    <property type="match status" value="1"/>
</dbReference>
<protein>
    <submittedName>
        <fullName evidence="9">ECF-family RNA polymerase sigma factor</fullName>
    </submittedName>
</protein>
<dbReference type="EMBL" id="CP016438">
    <property type="protein sequence ID" value="ANS66097.1"/>
    <property type="molecule type" value="Genomic_DNA"/>
</dbReference>
<dbReference type="InterPro" id="IPR052704">
    <property type="entry name" value="ECF_Sigma-70_Domain"/>
</dbReference>
<dbReference type="Gene3D" id="1.10.10.10">
    <property type="entry name" value="Winged helix-like DNA-binding domain superfamily/Winged helix DNA-binding domain"/>
    <property type="match status" value="1"/>
</dbReference>
<dbReference type="SUPFAM" id="SSF88659">
    <property type="entry name" value="Sigma3 and sigma4 domains of RNA polymerase sigma factors"/>
    <property type="match status" value="1"/>
</dbReference>
<evidence type="ECO:0000259" key="8">
    <source>
        <dbReference type="Pfam" id="PF08281"/>
    </source>
</evidence>
<dbReference type="KEGG" id="sls:SLINC_3873"/>
<dbReference type="Pfam" id="PF04542">
    <property type="entry name" value="Sigma70_r2"/>
    <property type="match status" value="1"/>
</dbReference>
<evidence type="ECO:0000256" key="4">
    <source>
        <dbReference type="ARBA" id="ARBA00023082"/>
    </source>
</evidence>
<dbReference type="InterPro" id="IPR007627">
    <property type="entry name" value="RNA_pol_sigma70_r2"/>
</dbReference>
<dbReference type="Gene3D" id="3.10.450.50">
    <property type="match status" value="1"/>
</dbReference>
<dbReference type="Gene3D" id="1.10.1740.10">
    <property type="match status" value="1"/>
</dbReference>
<dbReference type="InterPro" id="IPR036388">
    <property type="entry name" value="WH-like_DNA-bd_sf"/>
</dbReference>
<feature type="domain" description="RNA polymerase sigma-70 region 2" evidence="7">
    <location>
        <begin position="13"/>
        <end position="77"/>
    </location>
</feature>
<sequence length="319" mass="33964">MTMGYDDFLAERFEAHRGHLRAVAHRMLGSVTEADDAVQEVWLRLSRTDARRIDNLGGWLTTVVGRVCLDMLRSRRSRAEEPLETAPQRPGTTTGPGPGPGPGPVPDPEQDALLADSVGGALLVVLETLTPAERLAFVLHDLFAVSYDEIAAVVGKSPPAARQLASRARRRVRGAQAPDADLARQREVVDAFLAAARAGEFDALVAVLDPDVVARTEVGVTTGAAAVARGASRFSRGAGVPVPALVDGRTGMAVFVDGRMDRVLSFTVVDERITVIDITTDPDRLAVLDVELLQEAPSSSTPTVSPSTVSPLGRKPSRR</sequence>
<dbReference type="GO" id="GO:0016987">
    <property type="term" value="F:sigma factor activity"/>
    <property type="evidence" value="ECO:0007669"/>
    <property type="project" value="UniProtKB-KW"/>
</dbReference>
<accession>A0A1B1MC82</accession>
<dbReference type="InterPro" id="IPR013324">
    <property type="entry name" value="RNA_pol_sigma_r3/r4-like"/>
</dbReference>
<dbReference type="GO" id="GO:0003677">
    <property type="term" value="F:DNA binding"/>
    <property type="evidence" value="ECO:0007669"/>
    <property type="project" value="InterPro"/>
</dbReference>
<feature type="domain" description="RNA polymerase sigma factor 70 region 4 type 2" evidence="8">
    <location>
        <begin position="121"/>
        <end position="171"/>
    </location>
</feature>
<evidence type="ECO:0000313" key="10">
    <source>
        <dbReference type="Proteomes" id="UP000092598"/>
    </source>
</evidence>
<comment type="subunit">
    <text evidence="2">Interacts transiently with the RNA polymerase catalytic core formed by RpoA, RpoB, RpoC and RpoZ (2 alpha, 1 beta, 1 beta' and 1 omega subunit) to form the RNA polymerase holoenzyme that can initiate transcription.</text>
</comment>
<dbReference type="Pfam" id="PF08281">
    <property type="entry name" value="Sigma70_r4_2"/>
    <property type="match status" value="1"/>
</dbReference>
<evidence type="ECO:0000313" key="9">
    <source>
        <dbReference type="EMBL" id="ANS66097.1"/>
    </source>
</evidence>
<dbReference type="SUPFAM" id="SSF54427">
    <property type="entry name" value="NTF2-like"/>
    <property type="match status" value="1"/>
</dbReference>